<dbReference type="InterPro" id="IPR020904">
    <property type="entry name" value="Sc_DH/Rdtase_CS"/>
</dbReference>
<keyword evidence="2" id="KW-0560">Oxidoreductase</keyword>
<dbReference type="InterPro" id="IPR002347">
    <property type="entry name" value="SDR_fam"/>
</dbReference>
<keyword evidence="5" id="KW-1185">Reference proteome</keyword>
<name>A0A940XML7_9ACTN</name>
<dbReference type="FunFam" id="3.40.50.720:FF:000084">
    <property type="entry name" value="Short-chain dehydrogenase reductase"/>
    <property type="match status" value="1"/>
</dbReference>
<dbReference type="SMART" id="SM00822">
    <property type="entry name" value="PKS_KR"/>
    <property type="match status" value="1"/>
</dbReference>
<dbReference type="Pfam" id="PF13561">
    <property type="entry name" value="adh_short_C2"/>
    <property type="match status" value="1"/>
</dbReference>
<dbReference type="PROSITE" id="PS00061">
    <property type="entry name" value="ADH_SHORT"/>
    <property type="match status" value="1"/>
</dbReference>
<evidence type="ECO:0000256" key="1">
    <source>
        <dbReference type="ARBA" id="ARBA00006484"/>
    </source>
</evidence>
<feature type="domain" description="Ketoreductase" evidence="3">
    <location>
        <begin position="14"/>
        <end position="191"/>
    </location>
</feature>
<organism evidence="4 5">
    <name type="scientific">Streptomyces tagetis</name>
    <dbReference type="NCBI Taxonomy" id="2820809"/>
    <lineage>
        <taxon>Bacteria</taxon>
        <taxon>Bacillati</taxon>
        <taxon>Actinomycetota</taxon>
        <taxon>Actinomycetes</taxon>
        <taxon>Kitasatosporales</taxon>
        <taxon>Streptomycetaceae</taxon>
        <taxon>Streptomyces</taxon>
    </lineage>
</organism>
<dbReference type="RefSeq" id="WP_210869539.1">
    <property type="nucleotide sequence ID" value="NZ_JAGPNL010000001.1"/>
</dbReference>
<evidence type="ECO:0000313" key="5">
    <source>
        <dbReference type="Proteomes" id="UP000677875"/>
    </source>
</evidence>
<dbReference type="Gene3D" id="3.40.50.720">
    <property type="entry name" value="NAD(P)-binding Rossmann-like Domain"/>
    <property type="match status" value="1"/>
</dbReference>
<dbReference type="GO" id="GO:0016616">
    <property type="term" value="F:oxidoreductase activity, acting on the CH-OH group of donors, NAD or NADP as acceptor"/>
    <property type="evidence" value="ECO:0007669"/>
    <property type="project" value="TreeGrafter"/>
</dbReference>
<evidence type="ECO:0000313" key="4">
    <source>
        <dbReference type="EMBL" id="MBQ0826493.1"/>
    </source>
</evidence>
<sequence length="255" mass="26703">MSTHSTDPVRFDGRVALVTGAARGIGAAIAVRLAELGATVAAADILPHHRWEQDALPAGGPHTRHHLDITSGDSCRRTVEEVLAVHGHLDHLVNNAGVVARGPAATTTEEDFRRVIDVNLTGTFRMSQAAYPALRAAEAASVVNIGSTNGHIAVLDTLAYCVSKAGVMHMARVLALEWAPDGIRVNAVGPTIVPTDMTRDVRADDAYMADKMAGIPLGRMAAPRDVALTVAHLLSPAAAMTTGQTVFVDGGVLIH</sequence>
<dbReference type="PRINTS" id="PR00081">
    <property type="entry name" value="GDHRDH"/>
</dbReference>
<evidence type="ECO:0000256" key="2">
    <source>
        <dbReference type="ARBA" id="ARBA00023002"/>
    </source>
</evidence>
<evidence type="ECO:0000259" key="3">
    <source>
        <dbReference type="SMART" id="SM00822"/>
    </source>
</evidence>
<dbReference type="EMBL" id="JAGPNL010000001">
    <property type="protein sequence ID" value="MBQ0826493.1"/>
    <property type="molecule type" value="Genomic_DNA"/>
</dbReference>
<dbReference type="InterPro" id="IPR057326">
    <property type="entry name" value="KR_dom"/>
</dbReference>
<proteinExistence type="inferred from homology"/>
<reference evidence="4" key="1">
    <citation type="submission" date="2021-04" db="EMBL/GenBank/DDBJ databases">
        <title>Genome seq and assembly of Streptomyces sp. RG38.</title>
        <authorList>
            <person name="Chhetri G."/>
        </authorList>
    </citation>
    <scope>NUCLEOTIDE SEQUENCE</scope>
    <source>
        <strain evidence="4">RG38</strain>
    </source>
</reference>
<comment type="caution">
    <text evidence="4">The sequence shown here is derived from an EMBL/GenBank/DDBJ whole genome shotgun (WGS) entry which is preliminary data.</text>
</comment>
<dbReference type="PANTHER" id="PTHR42760">
    <property type="entry name" value="SHORT-CHAIN DEHYDROGENASES/REDUCTASES FAMILY MEMBER"/>
    <property type="match status" value="1"/>
</dbReference>
<protein>
    <submittedName>
        <fullName evidence="4">SDR family oxidoreductase</fullName>
    </submittedName>
</protein>
<dbReference type="CDD" id="cd05233">
    <property type="entry name" value="SDR_c"/>
    <property type="match status" value="1"/>
</dbReference>
<accession>A0A940XML7</accession>
<dbReference type="AlphaFoldDB" id="A0A940XML7"/>
<dbReference type="PRINTS" id="PR00080">
    <property type="entry name" value="SDRFAMILY"/>
</dbReference>
<dbReference type="Proteomes" id="UP000677875">
    <property type="component" value="Unassembled WGS sequence"/>
</dbReference>
<dbReference type="SUPFAM" id="SSF51735">
    <property type="entry name" value="NAD(P)-binding Rossmann-fold domains"/>
    <property type="match status" value="1"/>
</dbReference>
<dbReference type="InterPro" id="IPR036291">
    <property type="entry name" value="NAD(P)-bd_dom_sf"/>
</dbReference>
<gene>
    <name evidence="4" type="ORF">J5Y05_08235</name>
</gene>
<comment type="similarity">
    <text evidence="1">Belongs to the short-chain dehydrogenases/reductases (SDR) family.</text>
</comment>